<reference evidence="5" key="1">
    <citation type="submission" date="2015-09" db="EMBL/GenBank/DDBJ databases">
        <title>Scylla olivacea transcriptome.</title>
        <authorList>
            <person name="Ikhwanuddin M."/>
        </authorList>
    </citation>
    <scope>NUCLEOTIDE SEQUENCE</scope>
</reference>
<name>A0A0N7ZAZ7_SCYOL</name>
<proteinExistence type="predicted"/>
<dbReference type="Pfam" id="PF00076">
    <property type="entry name" value="RRM_1"/>
    <property type="match status" value="1"/>
</dbReference>
<keyword evidence="2 3" id="KW-0694">RNA-binding</keyword>
<evidence type="ECO:0000256" key="2">
    <source>
        <dbReference type="ARBA" id="ARBA00022884"/>
    </source>
</evidence>
<accession>A0A0N7ZAZ7</accession>
<dbReference type="CDD" id="cd12741">
    <property type="entry name" value="RRM2_Fusilli"/>
    <property type="match status" value="1"/>
</dbReference>
<dbReference type="InterPro" id="IPR050666">
    <property type="entry name" value="ESRP"/>
</dbReference>
<dbReference type="AlphaFoldDB" id="A0A0N7ZAZ7"/>
<dbReference type="PANTHER" id="PTHR13976">
    <property type="entry name" value="HETEROGENEOUS NUCLEAR RIBONUCLEOPROTEIN-RELATED"/>
    <property type="match status" value="1"/>
</dbReference>
<dbReference type="PROSITE" id="PS50102">
    <property type="entry name" value="RRM"/>
    <property type="match status" value="1"/>
</dbReference>
<feature type="domain" description="RRM" evidence="4">
    <location>
        <begin position="46"/>
        <end position="129"/>
    </location>
</feature>
<dbReference type="InterPro" id="IPR034980">
    <property type="entry name" value="Fusilli_RRM2"/>
</dbReference>
<organism evidence="5">
    <name type="scientific">Scylla olivacea</name>
    <name type="common">Orange mud crab</name>
    <name type="synonym">Cancer olivacea</name>
    <dbReference type="NCBI Taxonomy" id="85551"/>
    <lineage>
        <taxon>Eukaryota</taxon>
        <taxon>Metazoa</taxon>
        <taxon>Ecdysozoa</taxon>
        <taxon>Arthropoda</taxon>
        <taxon>Crustacea</taxon>
        <taxon>Multicrustacea</taxon>
        <taxon>Malacostraca</taxon>
        <taxon>Eumalacostraca</taxon>
        <taxon>Eucarida</taxon>
        <taxon>Decapoda</taxon>
        <taxon>Pleocyemata</taxon>
        <taxon>Brachyura</taxon>
        <taxon>Eubrachyura</taxon>
        <taxon>Portunoidea</taxon>
        <taxon>Portunidae</taxon>
        <taxon>Portuninae</taxon>
        <taxon>Scylla</taxon>
    </lineage>
</organism>
<sequence length="160" mass="17880">MALKRHKHHIGNRYIEVYKATGEDFINVAGGNNNEAQTFLSRGGQVIIRMRGLPYDCTPKQVVEFFESGENGCQILDNEDGVLFVRKPDGRATGDAFVLFGSEEDSTKALAKHREIIGSRYIELFRSTTAEVQQVRGEPYCLSLPSSHTLPLNTNSCDRD</sequence>
<dbReference type="EMBL" id="GDRN01091679">
    <property type="protein sequence ID" value="JAI60240.1"/>
    <property type="molecule type" value="Transcribed_RNA"/>
</dbReference>
<dbReference type="SUPFAM" id="SSF54928">
    <property type="entry name" value="RNA-binding domain, RBD"/>
    <property type="match status" value="1"/>
</dbReference>
<dbReference type="InterPro" id="IPR012677">
    <property type="entry name" value="Nucleotide-bd_a/b_plait_sf"/>
</dbReference>
<dbReference type="InterPro" id="IPR000504">
    <property type="entry name" value="RRM_dom"/>
</dbReference>
<evidence type="ECO:0000259" key="4">
    <source>
        <dbReference type="PROSITE" id="PS50102"/>
    </source>
</evidence>
<dbReference type="Gene3D" id="3.30.70.330">
    <property type="match status" value="1"/>
</dbReference>
<dbReference type="InterPro" id="IPR035979">
    <property type="entry name" value="RBD_domain_sf"/>
</dbReference>
<evidence type="ECO:0000256" key="3">
    <source>
        <dbReference type="PROSITE-ProRule" id="PRU00176"/>
    </source>
</evidence>
<dbReference type="GO" id="GO:0003723">
    <property type="term" value="F:RNA binding"/>
    <property type="evidence" value="ECO:0007669"/>
    <property type="project" value="UniProtKB-UniRule"/>
</dbReference>
<keyword evidence="1" id="KW-0677">Repeat</keyword>
<dbReference type="SMART" id="SM00360">
    <property type="entry name" value="RRM"/>
    <property type="match status" value="1"/>
</dbReference>
<evidence type="ECO:0000313" key="5">
    <source>
        <dbReference type="EMBL" id="JAI60240.1"/>
    </source>
</evidence>
<protein>
    <recommendedName>
        <fullName evidence="4">RRM domain-containing protein</fullName>
    </recommendedName>
</protein>
<evidence type="ECO:0000256" key="1">
    <source>
        <dbReference type="ARBA" id="ARBA00022737"/>
    </source>
</evidence>